<evidence type="ECO:0000256" key="1">
    <source>
        <dbReference type="SAM" id="MobiDB-lite"/>
    </source>
</evidence>
<organism evidence="2 3">
    <name type="scientific">Rhizobium mongolense USDA 1844</name>
    <dbReference type="NCBI Taxonomy" id="1079460"/>
    <lineage>
        <taxon>Bacteria</taxon>
        <taxon>Pseudomonadati</taxon>
        <taxon>Pseudomonadota</taxon>
        <taxon>Alphaproteobacteria</taxon>
        <taxon>Hyphomicrobiales</taxon>
        <taxon>Rhizobiaceae</taxon>
        <taxon>Rhizobium/Agrobacterium group</taxon>
        <taxon>Rhizobium</taxon>
    </lineage>
</organism>
<evidence type="ECO:0000313" key="2">
    <source>
        <dbReference type="EMBL" id="TVZ73543.1"/>
    </source>
</evidence>
<feature type="compositionally biased region" description="Basic and acidic residues" evidence="1">
    <location>
        <begin position="60"/>
        <end position="75"/>
    </location>
</feature>
<protein>
    <submittedName>
        <fullName evidence="2">Uncharacterized protein</fullName>
    </submittedName>
</protein>
<dbReference type="AlphaFoldDB" id="A0A559TG47"/>
<reference evidence="2 3" key="1">
    <citation type="submission" date="2019-06" db="EMBL/GenBank/DDBJ databases">
        <title>Pac Bio to generate improved reference genome sequences for organisms with transposon mutant libraries (support for FEBA project).</title>
        <authorList>
            <person name="Blow M."/>
        </authorList>
    </citation>
    <scope>NUCLEOTIDE SEQUENCE [LARGE SCALE GENOMIC DNA]</scope>
    <source>
        <strain evidence="2 3">USDA 1844</strain>
    </source>
</reference>
<feature type="region of interest" description="Disordered" evidence="1">
    <location>
        <begin position="60"/>
        <end position="81"/>
    </location>
</feature>
<comment type="caution">
    <text evidence="2">The sequence shown here is derived from an EMBL/GenBank/DDBJ whole genome shotgun (WGS) entry which is preliminary data.</text>
</comment>
<name>A0A559TG47_9HYPH</name>
<dbReference type="EMBL" id="VISO01000002">
    <property type="protein sequence ID" value="TVZ73543.1"/>
    <property type="molecule type" value="Genomic_DNA"/>
</dbReference>
<evidence type="ECO:0000313" key="3">
    <source>
        <dbReference type="Proteomes" id="UP000319824"/>
    </source>
</evidence>
<gene>
    <name evidence="2" type="ORF">BCL32_1777</name>
</gene>
<accession>A0A559TG47</accession>
<sequence>MSSSAVQTSKQRRDVFGYTVEELRELIHAGDSTALSSRTAMADVKQRLDGALIFLLNGTDRDHDRVNGPRRRTPDRNLTCR</sequence>
<dbReference type="Proteomes" id="UP000319824">
    <property type="component" value="Unassembled WGS sequence"/>
</dbReference>
<proteinExistence type="predicted"/>